<dbReference type="InterPro" id="IPR027417">
    <property type="entry name" value="P-loop_NTPase"/>
</dbReference>
<accession>A0A420RR85</accession>
<dbReference type="InterPro" id="IPR046904">
    <property type="entry name" value="ABC-3C_MC2"/>
</dbReference>
<dbReference type="InterPro" id="IPR038729">
    <property type="entry name" value="Rad50/SbcC_AAA"/>
</dbReference>
<dbReference type="Gene3D" id="3.40.50.300">
    <property type="entry name" value="P-loop containing nucleotide triphosphate hydrolases"/>
    <property type="match status" value="1"/>
</dbReference>
<dbReference type="GO" id="GO:0006302">
    <property type="term" value="P:double-strand break repair"/>
    <property type="evidence" value="ECO:0007669"/>
    <property type="project" value="InterPro"/>
</dbReference>
<dbReference type="SUPFAM" id="SSF47413">
    <property type="entry name" value="lambda repressor-like DNA-binding domains"/>
    <property type="match status" value="1"/>
</dbReference>
<dbReference type="InterPro" id="IPR011856">
    <property type="entry name" value="tRNA_endonuc-like_dom_sf"/>
</dbReference>
<evidence type="ECO:0000256" key="3">
    <source>
        <dbReference type="ARBA" id="ARBA00023125"/>
    </source>
</evidence>
<dbReference type="NCBIfam" id="TIGR02607">
    <property type="entry name" value="antidote_HigA"/>
    <property type="match status" value="1"/>
</dbReference>
<dbReference type="Pfam" id="PF13476">
    <property type="entry name" value="AAA_23"/>
    <property type="match status" value="1"/>
</dbReference>
<dbReference type="SUPFAM" id="SSF52980">
    <property type="entry name" value="Restriction endonuclease-like"/>
    <property type="match status" value="1"/>
</dbReference>
<protein>
    <recommendedName>
        <fullName evidence="2">Multiprotein-bridging factor 1</fullName>
    </recommendedName>
</protein>
<dbReference type="InterPro" id="IPR010982">
    <property type="entry name" value="Lambda_DNA-bd_dom_sf"/>
</dbReference>
<sequence length="1478" mass="164923">MTAAVHQPGEVLAQRLEAIGVSPTELARQLSVPANRITQIINGKRGITGDSALRLAHWFGDTPQFWMSLQVQSDLELAEAESGLAIRALPTDITFHYPPELFNLLVDVVPLLNRSKQDVLVFFRGAGVSDTTTADIAAHLRSAPKDVNKYQMVRTVLERLNAKGEAALRERREVLRRVVDFANFDSCWPDDQLKAKGLVASIREVVNQKDAFTRMNNAREEERRARLAETQRIAAEKRERTSRIENAKQGLYALFGTSATAQERGKMLETALNNLFQAYGVLIHKAFHLVGNAGEGIVEQIDGVIELGSTLYFVEMKWYRNPVGKPEISEHLVRLMSRAEVRGIFISASDYTDPAFHTVREFLQHKVLILSTLQELVHLLEQQDDLAEFFTKKVQAAQIHKNPYFRPHDGQGEAQVANGPVIPPQQRLLTYSPDEWEGFVEEWAYYCLPAKYKHVQRFSGAGDMGIDIAGFADDKRLKGVWDNYQCKHYDHALRPGDVWVEFGKVIWYSYSGEYAAPRHYYFVAPRGAGTSLSRLLANAAKLREELIANWDKHVKDEITGTQAVPLDATLRAYVDAFDFSIFDAKTALQLVDDHRATPVHTARFGGGLPARPASEKPPQEVAATESRYVTQLLGAYGEHTGSIVTHPSALSVPKLKDHFRRQREAFYEAESLRVFARDSVPPGTFESLLDDIHGGVIDTHDANHADGYEKVCAVTKAARDMQITANALITSAFPQTYDLQRLVALDYLLVHTGDINGPDNLHPPTPMHSAELLVRRKLVEQSLLLMMTRDLVEREVTPDGIKYGAGESAETFLSSVSSSYLLALKDRATWLVETLGGLTDEQFKGVMRRFFDNMTAATPGIRLRFLGFFGPQKPPATVTFGPGLNVIYGASNTGKSFIVEAIDFMLGGKPPLRDIPERVGYDLILLGLETLDGKAFTLWRSMDGGGFRLYEDLHQTPPAADVRYKQLDEQHSDKNDENLSSFLLGLCGLGGKRVRRNSKNETNSLSFRNIARLMIVNETEITQQSSPLFDGNPIANTPNLATFKLLLTGTDDSALVASNKREPEELSREAQLKLLDQLLDDYRERLKELTKSPKELEEQLEKIDASLRQQAVQVNTTEAEFQEAAGKRRELRKKLEESRERRAEVGAMLERFSLLDKHYASDIERLRAIEEGGTLFNVLGSGYCPLCGAEPTHHRTDAECNGDIDAVVQAARQEIYKIEVLRAELAATVHSLERESGNFDRKMPNVVQELASISSAVEELIAPKLSTLRKSYSDFADKRAEVREALGLYATVQDMERRRADLEKGADDEKAGTLTNADIPTTVAHGFAKTVESILTGWHFPEAGDVYFDSKTRDLVIAGKSRSAFGKGLRAITHAAFTLGLFAFCRARQTPHTGFVVLDSPLLAYREPDGTEDDLTGTDLQEKFYAYLEALPNDTQVIVVENTDPPDSIMKREQSLMFGKNPHHGRYGLFPHATSPAP</sequence>
<name>A0A420RR85_GIBIN</name>
<dbReference type="InterPro" id="IPR007560">
    <property type="entry name" value="Restrct_endonuc_IV_Mrr"/>
</dbReference>
<dbReference type="Pfam" id="PF20288">
    <property type="entry name" value="MC2"/>
    <property type="match status" value="1"/>
</dbReference>
<dbReference type="SMART" id="SM00530">
    <property type="entry name" value="HTH_XRE"/>
    <property type="match status" value="1"/>
</dbReference>
<dbReference type="Gene3D" id="1.10.260.40">
    <property type="entry name" value="lambda repressor-like DNA-binding domains"/>
    <property type="match status" value="1"/>
</dbReference>
<dbReference type="Gene3D" id="3.40.1350.10">
    <property type="match status" value="1"/>
</dbReference>
<dbReference type="SUPFAM" id="SSF52540">
    <property type="entry name" value="P-loop containing nucleoside triphosphate hydrolases"/>
    <property type="match status" value="1"/>
</dbReference>
<comment type="function">
    <text evidence="4">Transcriptional coactivator that stimulates GCN4-dependent transcriptional activity by bridging the DNA-binding region of GCN4 and TBP (SPT15), thereby recruiting TBP to GCN4-bound promoters. Involved in induction of the ribosome quality control (RQC) pathway; a pathway that degrades nascent peptide chains during problematic translation. Required to prevent stalled ribosomes from frameshifting.</text>
</comment>
<dbReference type="Pfam" id="PF04471">
    <property type="entry name" value="Mrr_cat"/>
    <property type="match status" value="1"/>
</dbReference>
<dbReference type="Proteomes" id="UP000283569">
    <property type="component" value="Unassembled WGS sequence"/>
</dbReference>
<proteinExistence type="inferred from homology"/>
<reference evidence="7 8" key="1">
    <citation type="journal article" date="2018" name="Sci. Rep.">
        <title>Characterisation of pathogen-specific regions and novel effector candidates in Fusarium oxysporum f. sp. cepae.</title>
        <authorList>
            <person name="Armitage A.D."/>
            <person name="Taylor A."/>
            <person name="Sobczyk M.K."/>
            <person name="Baxter L."/>
            <person name="Greenfield B.P."/>
            <person name="Bates H.J."/>
            <person name="Wilson F."/>
            <person name="Jackson A.C."/>
            <person name="Ott S."/>
            <person name="Harrison R.J."/>
            <person name="Clarkson J.P."/>
        </authorList>
    </citation>
    <scope>NUCLEOTIDE SEQUENCE [LARGE SCALE GENOMIC DNA]</scope>
    <source>
        <strain evidence="7 8">Fp_A8</strain>
    </source>
</reference>
<evidence type="ECO:0000256" key="1">
    <source>
        <dbReference type="ARBA" id="ARBA00009802"/>
    </source>
</evidence>
<dbReference type="InterPro" id="IPR013430">
    <property type="entry name" value="Toxin_antidote_HigA"/>
</dbReference>
<evidence type="ECO:0000313" key="7">
    <source>
        <dbReference type="EMBL" id="RKL19508.1"/>
    </source>
</evidence>
<evidence type="ECO:0000256" key="2">
    <source>
        <dbReference type="ARBA" id="ARBA00014317"/>
    </source>
</evidence>
<dbReference type="PROSITE" id="PS50943">
    <property type="entry name" value="HTH_CROC1"/>
    <property type="match status" value="1"/>
</dbReference>
<gene>
    <name evidence="7" type="ORF">BFJ72_g15177</name>
</gene>
<evidence type="ECO:0000256" key="4">
    <source>
        <dbReference type="ARBA" id="ARBA00035107"/>
    </source>
</evidence>
<dbReference type="InterPro" id="IPR001387">
    <property type="entry name" value="Cro/C1-type_HTH"/>
</dbReference>
<dbReference type="GO" id="GO:0016887">
    <property type="term" value="F:ATP hydrolysis activity"/>
    <property type="evidence" value="ECO:0007669"/>
    <property type="project" value="InterPro"/>
</dbReference>
<comment type="similarity">
    <text evidence="1">Belongs to the MBF1 family.</text>
</comment>
<dbReference type="PANTHER" id="PTHR36924:SF1">
    <property type="entry name" value="ANTITOXIN HIGA-1"/>
    <property type="match status" value="1"/>
</dbReference>
<dbReference type="GO" id="GO:0003677">
    <property type="term" value="F:DNA binding"/>
    <property type="evidence" value="ECO:0007669"/>
    <property type="project" value="UniProtKB-KW"/>
</dbReference>
<dbReference type="PANTHER" id="PTHR36924">
    <property type="entry name" value="ANTITOXIN HIGA-1"/>
    <property type="match status" value="1"/>
</dbReference>
<feature type="domain" description="HTH cro/C1-type" evidence="6">
    <location>
        <begin position="12"/>
        <end position="66"/>
    </location>
</feature>
<evidence type="ECO:0000259" key="6">
    <source>
        <dbReference type="PROSITE" id="PS50943"/>
    </source>
</evidence>
<feature type="coiled-coil region" evidence="5">
    <location>
        <begin position="1072"/>
        <end position="1148"/>
    </location>
</feature>
<evidence type="ECO:0000256" key="5">
    <source>
        <dbReference type="SAM" id="Coils"/>
    </source>
</evidence>
<organism evidence="7 8">
    <name type="scientific">Gibberella intermedia</name>
    <name type="common">Bulb rot disease fungus</name>
    <name type="synonym">Fusarium proliferatum</name>
    <dbReference type="NCBI Taxonomy" id="948311"/>
    <lineage>
        <taxon>Eukaryota</taxon>
        <taxon>Fungi</taxon>
        <taxon>Dikarya</taxon>
        <taxon>Ascomycota</taxon>
        <taxon>Pezizomycotina</taxon>
        <taxon>Sordariomycetes</taxon>
        <taxon>Hypocreomycetidae</taxon>
        <taxon>Hypocreales</taxon>
        <taxon>Nectriaceae</taxon>
        <taxon>Fusarium</taxon>
        <taxon>Fusarium fujikuroi species complex</taxon>
    </lineage>
</organism>
<dbReference type="EMBL" id="MRDB01000199">
    <property type="protein sequence ID" value="RKL19508.1"/>
    <property type="molecule type" value="Genomic_DNA"/>
</dbReference>
<dbReference type="InterPro" id="IPR011335">
    <property type="entry name" value="Restrct_endonuc-II-like"/>
</dbReference>
<keyword evidence="5" id="KW-0175">Coiled coil</keyword>
<dbReference type="GO" id="GO:0004519">
    <property type="term" value="F:endonuclease activity"/>
    <property type="evidence" value="ECO:0007669"/>
    <property type="project" value="InterPro"/>
</dbReference>
<comment type="caution">
    <text evidence="7">The sequence shown here is derived from an EMBL/GenBank/DDBJ whole genome shotgun (WGS) entry which is preliminary data.</text>
</comment>
<dbReference type="GO" id="GO:0009307">
    <property type="term" value="P:DNA restriction-modification system"/>
    <property type="evidence" value="ECO:0007669"/>
    <property type="project" value="InterPro"/>
</dbReference>
<evidence type="ECO:0000313" key="8">
    <source>
        <dbReference type="Proteomes" id="UP000283569"/>
    </source>
</evidence>
<dbReference type="CDD" id="cd00093">
    <property type="entry name" value="HTH_XRE"/>
    <property type="match status" value="1"/>
</dbReference>
<keyword evidence="3" id="KW-0238">DNA-binding</keyword>